<dbReference type="RefSeq" id="WP_145271289.1">
    <property type="nucleotide sequence ID" value="NZ_CP036426.1"/>
</dbReference>
<keyword evidence="11" id="KW-1185">Reference proteome</keyword>
<feature type="disulfide bond" description="Redox-active" evidence="8">
    <location>
        <begin position="30"/>
        <end position="33"/>
    </location>
</feature>
<feature type="active site" description="Nucleophile" evidence="7">
    <location>
        <position position="30"/>
    </location>
</feature>
<dbReference type="Gene3D" id="3.40.30.10">
    <property type="entry name" value="Glutaredoxin"/>
    <property type="match status" value="1"/>
</dbReference>
<dbReference type="PANTHER" id="PTHR45663:SF11">
    <property type="entry name" value="GEO12009P1"/>
    <property type="match status" value="1"/>
</dbReference>
<proteinExistence type="inferred from homology"/>
<dbReference type="PIRSF" id="PIRSF000077">
    <property type="entry name" value="Thioredoxin"/>
    <property type="match status" value="1"/>
</dbReference>
<dbReference type="GO" id="GO:0015035">
    <property type="term" value="F:protein-disulfide reductase activity"/>
    <property type="evidence" value="ECO:0007669"/>
    <property type="project" value="InterPro"/>
</dbReference>
<sequence length="107" mass="11454">MARQIRGADWEAEVLRSPVPVLVDLYSKHCNPCQALAPLIDRLAGEYGGKAKVLKLNIAEGVEVATALGVSSVPTVVAFRGGNEVGRLVGLRSEQQYRRLLGQAGVE</sequence>
<dbReference type="EMBL" id="CP036426">
    <property type="protein sequence ID" value="QDV35593.1"/>
    <property type="molecule type" value="Genomic_DNA"/>
</dbReference>
<name>A0A518H440_9BACT</name>
<dbReference type="GO" id="GO:0005829">
    <property type="term" value="C:cytosol"/>
    <property type="evidence" value="ECO:0007669"/>
    <property type="project" value="TreeGrafter"/>
</dbReference>
<dbReference type="KEGG" id="tpla:ElP_34970"/>
<dbReference type="OrthoDB" id="9790390at2"/>
<keyword evidence="5 8" id="KW-0676">Redox-active center</keyword>
<dbReference type="InterPro" id="IPR013766">
    <property type="entry name" value="Thioredoxin_domain"/>
</dbReference>
<dbReference type="GO" id="GO:0045454">
    <property type="term" value="P:cell redox homeostasis"/>
    <property type="evidence" value="ECO:0007669"/>
    <property type="project" value="TreeGrafter"/>
</dbReference>
<evidence type="ECO:0000256" key="7">
    <source>
        <dbReference type="PIRSR" id="PIRSR000077-1"/>
    </source>
</evidence>
<gene>
    <name evidence="10" type="primary">trxA_2</name>
    <name evidence="10" type="ORF">ElP_34970</name>
</gene>
<keyword evidence="3" id="KW-0249">Electron transport</keyword>
<dbReference type="PROSITE" id="PS51352">
    <property type="entry name" value="THIOREDOXIN_2"/>
    <property type="match status" value="1"/>
</dbReference>
<comment type="similarity">
    <text evidence="1 6">Belongs to the thioredoxin family.</text>
</comment>
<evidence type="ECO:0000313" key="11">
    <source>
        <dbReference type="Proteomes" id="UP000317835"/>
    </source>
</evidence>
<evidence type="ECO:0000256" key="1">
    <source>
        <dbReference type="ARBA" id="ARBA00008987"/>
    </source>
</evidence>
<evidence type="ECO:0000259" key="9">
    <source>
        <dbReference type="PROSITE" id="PS51352"/>
    </source>
</evidence>
<dbReference type="InterPro" id="IPR036249">
    <property type="entry name" value="Thioredoxin-like_sf"/>
</dbReference>
<feature type="site" description="Contributes to redox potential value" evidence="7">
    <location>
        <position position="32"/>
    </location>
</feature>
<dbReference type="PANTHER" id="PTHR45663">
    <property type="entry name" value="GEO12009P1"/>
    <property type="match status" value="1"/>
</dbReference>
<organism evidence="10 11">
    <name type="scientific">Tautonia plasticadhaerens</name>
    <dbReference type="NCBI Taxonomy" id="2527974"/>
    <lineage>
        <taxon>Bacteria</taxon>
        <taxon>Pseudomonadati</taxon>
        <taxon>Planctomycetota</taxon>
        <taxon>Planctomycetia</taxon>
        <taxon>Isosphaerales</taxon>
        <taxon>Isosphaeraceae</taxon>
        <taxon>Tautonia</taxon>
    </lineage>
</organism>
<dbReference type="CDD" id="cd02947">
    <property type="entry name" value="TRX_family"/>
    <property type="match status" value="1"/>
</dbReference>
<feature type="site" description="Deprotonates C-terminal active site Cys" evidence="7">
    <location>
        <position position="24"/>
    </location>
</feature>
<evidence type="ECO:0000256" key="8">
    <source>
        <dbReference type="PIRSR" id="PIRSR000077-4"/>
    </source>
</evidence>
<evidence type="ECO:0000256" key="4">
    <source>
        <dbReference type="ARBA" id="ARBA00023157"/>
    </source>
</evidence>
<keyword evidence="2" id="KW-0813">Transport</keyword>
<dbReference type="SUPFAM" id="SSF52833">
    <property type="entry name" value="Thioredoxin-like"/>
    <property type="match status" value="1"/>
</dbReference>
<evidence type="ECO:0000256" key="3">
    <source>
        <dbReference type="ARBA" id="ARBA00022982"/>
    </source>
</evidence>
<evidence type="ECO:0000313" key="10">
    <source>
        <dbReference type="EMBL" id="QDV35593.1"/>
    </source>
</evidence>
<feature type="domain" description="Thioredoxin" evidence="9">
    <location>
        <begin position="1"/>
        <end position="106"/>
    </location>
</feature>
<protein>
    <recommendedName>
        <fullName evidence="6">Thioredoxin</fullName>
    </recommendedName>
</protein>
<dbReference type="Pfam" id="PF00085">
    <property type="entry name" value="Thioredoxin"/>
    <property type="match status" value="1"/>
</dbReference>
<dbReference type="InterPro" id="IPR005746">
    <property type="entry name" value="Thioredoxin"/>
</dbReference>
<feature type="site" description="Contributes to redox potential value" evidence="7">
    <location>
        <position position="31"/>
    </location>
</feature>
<evidence type="ECO:0000256" key="5">
    <source>
        <dbReference type="ARBA" id="ARBA00023284"/>
    </source>
</evidence>
<keyword evidence="4 8" id="KW-1015">Disulfide bond</keyword>
<reference evidence="10 11" key="1">
    <citation type="submission" date="2019-02" db="EMBL/GenBank/DDBJ databases">
        <title>Deep-cultivation of Planctomycetes and their phenomic and genomic characterization uncovers novel biology.</title>
        <authorList>
            <person name="Wiegand S."/>
            <person name="Jogler M."/>
            <person name="Boedeker C."/>
            <person name="Pinto D."/>
            <person name="Vollmers J."/>
            <person name="Rivas-Marin E."/>
            <person name="Kohn T."/>
            <person name="Peeters S.H."/>
            <person name="Heuer A."/>
            <person name="Rast P."/>
            <person name="Oberbeckmann S."/>
            <person name="Bunk B."/>
            <person name="Jeske O."/>
            <person name="Meyerdierks A."/>
            <person name="Storesund J.E."/>
            <person name="Kallscheuer N."/>
            <person name="Luecker S."/>
            <person name="Lage O.M."/>
            <person name="Pohl T."/>
            <person name="Merkel B.J."/>
            <person name="Hornburger P."/>
            <person name="Mueller R.-W."/>
            <person name="Bruemmer F."/>
            <person name="Labrenz M."/>
            <person name="Spormann A.M."/>
            <person name="Op den Camp H."/>
            <person name="Overmann J."/>
            <person name="Amann R."/>
            <person name="Jetten M.S.M."/>
            <person name="Mascher T."/>
            <person name="Medema M.H."/>
            <person name="Devos D.P."/>
            <person name="Kaster A.-K."/>
            <person name="Ovreas L."/>
            <person name="Rohde M."/>
            <person name="Galperin M.Y."/>
            <person name="Jogler C."/>
        </authorList>
    </citation>
    <scope>NUCLEOTIDE SEQUENCE [LARGE SCALE GENOMIC DNA]</scope>
    <source>
        <strain evidence="10 11">ElP</strain>
    </source>
</reference>
<dbReference type="Proteomes" id="UP000317835">
    <property type="component" value="Chromosome"/>
</dbReference>
<feature type="active site" description="Nucleophile" evidence="7">
    <location>
        <position position="33"/>
    </location>
</feature>
<evidence type="ECO:0000256" key="2">
    <source>
        <dbReference type="ARBA" id="ARBA00022448"/>
    </source>
</evidence>
<evidence type="ECO:0000256" key="6">
    <source>
        <dbReference type="PIRNR" id="PIRNR000077"/>
    </source>
</evidence>
<accession>A0A518H440</accession>
<dbReference type="AlphaFoldDB" id="A0A518H440"/>